<dbReference type="AlphaFoldDB" id="X1UVR9"/>
<dbReference type="GO" id="GO:1901135">
    <property type="term" value="P:carbohydrate derivative metabolic process"/>
    <property type="evidence" value="ECO:0007669"/>
    <property type="project" value="InterPro"/>
</dbReference>
<dbReference type="SUPFAM" id="SSF53697">
    <property type="entry name" value="SIS domain"/>
    <property type="match status" value="1"/>
</dbReference>
<reference evidence="2" key="1">
    <citation type="journal article" date="2014" name="Front. Microbiol.">
        <title>High frequency of phylogenetically diverse reductive dehalogenase-homologous genes in deep subseafloor sedimentary metagenomes.</title>
        <authorList>
            <person name="Kawai M."/>
            <person name="Futagami T."/>
            <person name="Toyoda A."/>
            <person name="Takaki Y."/>
            <person name="Nishi S."/>
            <person name="Hori S."/>
            <person name="Arai W."/>
            <person name="Tsubouchi T."/>
            <person name="Morono Y."/>
            <person name="Uchiyama I."/>
            <person name="Ito T."/>
            <person name="Fujiyama A."/>
            <person name="Inagaki F."/>
            <person name="Takami H."/>
        </authorList>
    </citation>
    <scope>NUCLEOTIDE SEQUENCE</scope>
    <source>
        <strain evidence="2">Expedition CK06-06</strain>
    </source>
</reference>
<dbReference type="InterPro" id="IPR001347">
    <property type="entry name" value="SIS_dom"/>
</dbReference>
<comment type="caution">
    <text evidence="2">The sequence shown here is derived from an EMBL/GenBank/DDBJ whole genome shotgun (WGS) entry which is preliminary data.</text>
</comment>
<accession>X1UVR9</accession>
<dbReference type="InterPro" id="IPR046348">
    <property type="entry name" value="SIS_dom_sf"/>
</dbReference>
<dbReference type="PROSITE" id="PS51464">
    <property type="entry name" value="SIS"/>
    <property type="match status" value="1"/>
</dbReference>
<name>X1UVR9_9ZZZZ</name>
<dbReference type="GO" id="GO:0097367">
    <property type="term" value="F:carbohydrate derivative binding"/>
    <property type="evidence" value="ECO:0007669"/>
    <property type="project" value="InterPro"/>
</dbReference>
<evidence type="ECO:0000313" key="2">
    <source>
        <dbReference type="EMBL" id="GAI96449.1"/>
    </source>
</evidence>
<organism evidence="2">
    <name type="scientific">marine sediment metagenome</name>
    <dbReference type="NCBI Taxonomy" id="412755"/>
    <lineage>
        <taxon>unclassified sequences</taxon>
        <taxon>metagenomes</taxon>
        <taxon>ecological metagenomes</taxon>
    </lineage>
</organism>
<proteinExistence type="predicted"/>
<gene>
    <name evidence="2" type="ORF">S12H4_38967</name>
</gene>
<protein>
    <recommendedName>
        <fullName evidence="1">SIS domain-containing protein</fullName>
    </recommendedName>
</protein>
<sequence>MYVIGTGAHSMMVAMELFKRAGGITQFAPIFPPGLGDFEGHPKTERLTGYAPLVLDYYWVREGDILIIANVNGINALTIDMALECRKRGIFTIGITSRDFANGVEKNIPSRHPSNKNLHDLVDIVIDAYVPPGDALLEIEGVDVPVGPGSTYPMVFIANALMIRVVEKQLSLGMKPEVRKSGNLKGGIERSRKLFDKKYYHRIKHY</sequence>
<evidence type="ECO:0000259" key="1">
    <source>
        <dbReference type="PROSITE" id="PS51464"/>
    </source>
</evidence>
<dbReference type="EMBL" id="BARW01023506">
    <property type="protein sequence ID" value="GAI96449.1"/>
    <property type="molecule type" value="Genomic_DNA"/>
</dbReference>
<dbReference type="NCBIfam" id="NF002805">
    <property type="entry name" value="PRK02947.1"/>
    <property type="match status" value="1"/>
</dbReference>
<dbReference type="Pfam" id="PF13580">
    <property type="entry name" value="SIS_2"/>
    <property type="match status" value="1"/>
</dbReference>
<dbReference type="Gene3D" id="3.40.50.10490">
    <property type="entry name" value="Glucose-6-phosphate isomerase like protein, domain 1"/>
    <property type="match status" value="1"/>
</dbReference>
<feature type="domain" description="SIS" evidence="1">
    <location>
        <begin position="1"/>
        <end position="171"/>
    </location>
</feature>